<dbReference type="GO" id="GO:0032968">
    <property type="term" value="P:positive regulation of transcription elongation by RNA polymerase II"/>
    <property type="evidence" value="ECO:0007669"/>
    <property type="project" value="InterPro"/>
</dbReference>
<feature type="compositionally biased region" description="Acidic residues" evidence="8">
    <location>
        <begin position="367"/>
        <end position="392"/>
    </location>
</feature>
<dbReference type="InterPro" id="IPR008851">
    <property type="entry name" value="TFIIF-alpha"/>
</dbReference>
<dbReference type="AlphaFoldDB" id="A0A9W8DTU5"/>
<proteinExistence type="inferred from homology"/>
<feature type="compositionally biased region" description="Polar residues" evidence="8">
    <location>
        <begin position="512"/>
        <end position="526"/>
    </location>
</feature>
<protein>
    <recommendedName>
        <fullName evidence="7">Transcription initiation factor IIF subunit alpha</fullName>
    </recommendedName>
</protein>
<dbReference type="GO" id="GO:0006367">
    <property type="term" value="P:transcription initiation at RNA polymerase II promoter"/>
    <property type="evidence" value="ECO:0007669"/>
    <property type="project" value="InterPro"/>
</dbReference>
<dbReference type="GO" id="GO:0016251">
    <property type="term" value="F:RNA polymerase II general transcription initiation factor activity"/>
    <property type="evidence" value="ECO:0007669"/>
    <property type="project" value="TreeGrafter"/>
</dbReference>
<dbReference type="GO" id="GO:0003677">
    <property type="term" value="F:DNA binding"/>
    <property type="evidence" value="ECO:0007669"/>
    <property type="project" value="UniProtKB-KW"/>
</dbReference>
<feature type="compositionally biased region" description="Basic residues" evidence="8">
    <location>
        <begin position="17"/>
        <end position="31"/>
    </location>
</feature>
<accession>A0A9W8DTU5</accession>
<feature type="compositionally biased region" description="Basic and acidic residues" evidence="8">
    <location>
        <begin position="469"/>
        <end position="487"/>
    </location>
</feature>
<keyword evidence="4 7" id="KW-0238">DNA-binding</keyword>
<dbReference type="GO" id="GO:0005674">
    <property type="term" value="C:transcription factor TFIIF complex"/>
    <property type="evidence" value="ECO:0007669"/>
    <property type="project" value="TreeGrafter"/>
</dbReference>
<name>A0A9W8DTU5_9FUNG</name>
<dbReference type="Proteomes" id="UP001150538">
    <property type="component" value="Unassembled WGS sequence"/>
</dbReference>
<dbReference type="PANTHER" id="PTHR13011:SF0">
    <property type="entry name" value="GENERAL TRANSCRIPTION FACTOR IIF SUBUNIT 1"/>
    <property type="match status" value="1"/>
</dbReference>
<sequence>MAPDPKKGNPTSTLFRRSGKRPVKIPPKKPPVKTQPIKEAQAPLIKNVKKEKGLPNDSEGIGQQSTQPMPEYNDYRLVSVNKIRTHNIMRLTHDKPVDLTTFTPPLKLKRRERGSQAASAKDDAQSQSSSDKQQTAGTSAGTSTPAGNAAGTQAGGKAARGGRGVQTKADTSIIAPFGGATRNKQMLFKKRTKQVFFADENQRRLNIEESRPWMFEDYDAQNSWTGTLEGGQKSNYFLFVLIDDGFKVVPVDRWYNFRQKLKYRTLTIEEAEEEYIKATKGAKAEQTSRWLMKNKEKEDKNNGPQDVKPEDLAFEEDRKPFGNGGDANSSLVEYTAEYDEFDDDVDGGAGSSKKRSSTRNTKHGDIEEVDFDEVFEDDEEMPEDLFAGDEAEKDTKPNTGGVGLGNSDDEEFEDADESKLGSSGREMKKLMFKREQNKNYGSDSDDNPYLDKSDIESDSDGEFEEDESPSAKKDNGNDSSNPDKKGESGGSKSTQESQSHAHSKHRSKLHTDSPTGASSPTSAGSQSPGTPSLSGSKPKSSASSGNKQSAKRKRVASMTQGKDGPSQKTAKSEKRKTSGTKEQKPVREEEVIRFIRGHPELRSTDLINHFRSRIGGDESKKHFLGIVKKVSKLTTGGILTLKNAYQR</sequence>
<comment type="similarity">
    <text evidence="2 7">Belongs to the TFIIF alpha subunit family.</text>
</comment>
<dbReference type="EMBL" id="JANBPU010000045">
    <property type="protein sequence ID" value="KAJ1918434.1"/>
    <property type="molecule type" value="Genomic_DNA"/>
</dbReference>
<evidence type="ECO:0000256" key="7">
    <source>
        <dbReference type="RuleBase" id="RU366044"/>
    </source>
</evidence>
<feature type="compositionally biased region" description="Basic and acidic residues" evidence="8">
    <location>
        <begin position="570"/>
        <end position="590"/>
    </location>
</feature>
<comment type="subcellular location">
    <subcellularLocation>
        <location evidence="1 7">Nucleus</location>
    </subcellularLocation>
</comment>
<gene>
    <name evidence="9" type="primary">TFG1</name>
    <name evidence="9" type="ORF">H4219_002589</name>
</gene>
<keyword evidence="6 7" id="KW-0539">Nucleus</keyword>
<feature type="compositionally biased region" description="Low complexity" evidence="8">
    <location>
        <begin position="527"/>
        <end position="547"/>
    </location>
</feature>
<evidence type="ECO:0000313" key="10">
    <source>
        <dbReference type="Proteomes" id="UP001150538"/>
    </source>
</evidence>
<keyword evidence="3 7" id="KW-0805">Transcription regulation</keyword>
<feature type="region of interest" description="Disordered" evidence="8">
    <location>
        <begin position="97"/>
        <end position="167"/>
    </location>
</feature>
<reference evidence="9" key="1">
    <citation type="submission" date="2022-07" db="EMBL/GenBank/DDBJ databases">
        <title>Phylogenomic reconstructions and comparative analyses of Kickxellomycotina fungi.</title>
        <authorList>
            <person name="Reynolds N.K."/>
            <person name="Stajich J.E."/>
            <person name="Barry K."/>
            <person name="Grigoriev I.V."/>
            <person name="Crous P."/>
            <person name="Smith M.E."/>
        </authorList>
    </citation>
    <scope>NUCLEOTIDE SEQUENCE</scope>
    <source>
        <strain evidence="9">NBRC 100468</strain>
    </source>
</reference>
<feature type="compositionally biased region" description="Basic residues" evidence="8">
    <location>
        <begin position="352"/>
        <end position="361"/>
    </location>
</feature>
<dbReference type="OrthoDB" id="76676at2759"/>
<dbReference type="PANTHER" id="PTHR13011">
    <property type="entry name" value="TFIIF-ALPHA"/>
    <property type="match status" value="1"/>
</dbReference>
<keyword evidence="10" id="KW-1185">Reference proteome</keyword>
<evidence type="ECO:0000256" key="5">
    <source>
        <dbReference type="ARBA" id="ARBA00023163"/>
    </source>
</evidence>
<feature type="compositionally biased region" description="Basic and acidic residues" evidence="8">
    <location>
        <begin position="425"/>
        <end position="437"/>
    </location>
</feature>
<keyword evidence="5 7" id="KW-0804">Transcription</keyword>
<organism evidence="9 10">
    <name type="scientific">Mycoemilia scoparia</name>
    <dbReference type="NCBI Taxonomy" id="417184"/>
    <lineage>
        <taxon>Eukaryota</taxon>
        <taxon>Fungi</taxon>
        <taxon>Fungi incertae sedis</taxon>
        <taxon>Zoopagomycota</taxon>
        <taxon>Kickxellomycotina</taxon>
        <taxon>Kickxellomycetes</taxon>
        <taxon>Kickxellales</taxon>
        <taxon>Kickxellaceae</taxon>
        <taxon>Mycoemilia</taxon>
    </lineage>
</organism>
<evidence type="ECO:0000256" key="3">
    <source>
        <dbReference type="ARBA" id="ARBA00023015"/>
    </source>
</evidence>
<evidence type="ECO:0000256" key="8">
    <source>
        <dbReference type="SAM" id="MobiDB-lite"/>
    </source>
</evidence>
<evidence type="ECO:0000313" key="9">
    <source>
        <dbReference type="EMBL" id="KAJ1918434.1"/>
    </source>
</evidence>
<dbReference type="InterPro" id="IPR011039">
    <property type="entry name" value="TFIIF_interaction"/>
</dbReference>
<feature type="compositionally biased region" description="Polar residues" evidence="8">
    <location>
        <begin position="490"/>
        <end position="500"/>
    </location>
</feature>
<feature type="region of interest" description="Disordered" evidence="8">
    <location>
        <begin position="341"/>
        <end position="590"/>
    </location>
</feature>
<feature type="compositionally biased region" description="Acidic residues" evidence="8">
    <location>
        <begin position="456"/>
        <end position="468"/>
    </location>
</feature>
<evidence type="ECO:0000256" key="2">
    <source>
        <dbReference type="ARBA" id="ARBA00005249"/>
    </source>
</evidence>
<dbReference type="SUPFAM" id="SSF50916">
    <property type="entry name" value="Rap30/74 interaction domains"/>
    <property type="match status" value="1"/>
</dbReference>
<comment type="caution">
    <text evidence="9">The sequence shown here is derived from an EMBL/GenBank/DDBJ whole genome shotgun (WGS) entry which is preliminary data.</text>
</comment>
<evidence type="ECO:0000256" key="6">
    <source>
        <dbReference type="ARBA" id="ARBA00023242"/>
    </source>
</evidence>
<evidence type="ECO:0000256" key="4">
    <source>
        <dbReference type="ARBA" id="ARBA00023125"/>
    </source>
</evidence>
<feature type="compositionally biased region" description="Basic and acidic residues" evidence="8">
    <location>
        <begin position="293"/>
        <end position="320"/>
    </location>
</feature>
<feature type="region of interest" description="Disordered" evidence="8">
    <location>
        <begin position="287"/>
        <end position="329"/>
    </location>
</feature>
<dbReference type="GO" id="GO:0001096">
    <property type="term" value="F:TFIIF-class transcription factor complex binding"/>
    <property type="evidence" value="ECO:0007669"/>
    <property type="project" value="TreeGrafter"/>
</dbReference>
<evidence type="ECO:0000256" key="1">
    <source>
        <dbReference type="ARBA" id="ARBA00004123"/>
    </source>
</evidence>
<feature type="region of interest" description="Disordered" evidence="8">
    <location>
        <begin position="1"/>
        <end position="70"/>
    </location>
</feature>
<dbReference type="Pfam" id="PF05793">
    <property type="entry name" value="TFIIF_alpha"/>
    <property type="match status" value="1"/>
</dbReference>
<feature type="compositionally biased region" description="Acidic residues" evidence="8">
    <location>
        <begin position="407"/>
        <end position="416"/>
    </location>
</feature>
<comment type="function">
    <text evidence="7">TFIIF is a general transcription initiation factor that binds to RNA polymerase II and helps to recruit it to the initiation complex in collaboration with TFIIB. It promotes transcription elongation.</text>
</comment>
<feature type="compositionally biased region" description="Low complexity" evidence="8">
    <location>
        <begin position="115"/>
        <end position="157"/>
    </location>
</feature>